<accession>A0AAN8S291</accession>
<gene>
    <name evidence="1" type="ORF">RUM43_006550</name>
</gene>
<evidence type="ECO:0000313" key="2">
    <source>
        <dbReference type="Proteomes" id="UP001372834"/>
    </source>
</evidence>
<evidence type="ECO:0000313" key="1">
    <source>
        <dbReference type="EMBL" id="KAK6626243.1"/>
    </source>
</evidence>
<proteinExistence type="predicted"/>
<protein>
    <submittedName>
        <fullName evidence="1">Uncharacterized protein</fullName>
    </submittedName>
</protein>
<organism evidence="1 2">
    <name type="scientific">Polyplax serrata</name>
    <name type="common">Common mouse louse</name>
    <dbReference type="NCBI Taxonomy" id="468196"/>
    <lineage>
        <taxon>Eukaryota</taxon>
        <taxon>Metazoa</taxon>
        <taxon>Ecdysozoa</taxon>
        <taxon>Arthropoda</taxon>
        <taxon>Hexapoda</taxon>
        <taxon>Insecta</taxon>
        <taxon>Pterygota</taxon>
        <taxon>Neoptera</taxon>
        <taxon>Paraneoptera</taxon>
        <taxon>Psocodea</taxon>
        <taxon>Troctomorpha</taxon>
        <taxon>Phthiraptera</taxon>
        <taxon>Anoplura</taxon>
        <taxon>Polyplacidae</taxon>
        <taxon>Polyplax</taxon>
    </lineage>
</organism>
<sequence>MWMKLLKKTVPMLQEKDMWAAEMDGITKQPENFRVAKENKTKKKKFHPLRNLRRMFRRKCRRSSISADSYQAAVPDNSEIPQTNLEQRSCSTSRLQEENLSLISNNRLNPGLSLSHDSIFTPDRADSGLSSSDLGNSSLSITVLTPPSKDIDDVVDSGFESFLNVSRPVAIFAFRLMSTVTCERE</sequence>
<dbReference type="EMBL" id="JAWJWE010000037">
    <property type="protein sequence ID" value="KAK6626243.1"/>
    <property type="molecule type" value="Genomic_DNA"/>
</dbReference>
<comment type="caution">
    <text evidence="1">The sequence shown here is derived from an EMBL/GenBank/DDBJ whole genome shotgun (WGS) entry which is preliminary data.</text>
</comment>
<reference evidence="1 2" key="1">
    <citation type="submission" date="2023-10" db="EMBL/GenBank/DDBJ databases">
        <title>Genomes of two closely related lineages of the louse Polyplax serrata with different host specificities.</title>
        <authorList>
            <person name="Martinu J."/>
            <person name="Tarabai H."/>
            <person name="Stefka J."/>
            <person name="Hypsa V."/>
        </authorList>
    </citation>
    <scope>NUCLEOTIDE SEQUENCE [LARGE SCALE GENOMIC DNA]</scope>
    <source>
        <strain evidence="1">HR10_N</strain>
    </source>
</reference>
<name>A0AAN8S291_POLSC</name>
<dbReference type="AlphaFoldDB" id="A0AAN8S291"/>
<dbReference type="Proteomes" id="UP001372834">
    <property type="component" value="Unassembled WGS sequence"/>
</dbReference>